<gene>
    <name evidence="2" type="ORF">TEMA_09980</name>
</gene>
<dbReference type="EMBL" id="CP101637">
    <property type="protein sequence ID" value="WMT80677.1"/>
    <property type="molecule type" value="Genomic_DNA"/>
</dbReference>
<protein>
    <recommendedName>
        <fullName evidence="4">DUF4829 domain-containing protein</fullName>
    </recommendedName>
</protein>
<keyword evidence="1" id="KW-0472">Membrane</keyword>
<evidence type="ECO:0000313" key="3">
    <source>
        <dbReference type="Proteomes" id="UP001235030"/>
    </source>
</evidence>
<dbReference type="Proteomes" id="UP001235030">
    <property type="component" value="Chromosome"/>
</dbReference>
<accession>A0ABY9PY89</accession>
<feature type="transmembrane region" description="Helical" evidence="1">
    <location>
        <begin position="7"/>
        <end position="28"/>
    </location>
</feature>
<keyword evidence="3" id="KW-1185">Reference proteome</keyword>
<dbReference type="RefSeq" id="WP_228104905.1">
    <property type="nucleotide sequence ID" value="NZ_CP101637.1"/>
</dbReference>
<evidence type="ECO:0000256" key="1">
    <source>
        <dbReference type="SAM" id="Phobius"/>
    </source>
</evidence>
<evidence type="ECO:0000313" key="2">
    <source>
        <dbReference type="EMBL" id="WMT80677.1"/>
    </source>
</evidence>
<proteinExistence type="predicted"/>
<reference evidence="2 3" key="1">
    <citation type="submission" date="2022-07" db="EMBL/GenBank/DDBJ databases">
        <title>Genome sequence of Terrisporobacter mayombei DSM6539.</title>
        <authorList>
            <person name="Boeer T."/>
            <person name="Bengelsdorf F.R."/>
            <person name="Daniel R."/>
            <person name="Poehlein A."/>
        </authorList>
    </citation>
    <scope>NUCLEOTIDE SEQUENCE [LARGE SCALE GENOMIC DNA]</scope>
    <source>
        <strain evidence="2 3">DSM 6539</strain>
    </source>
</reference>
<sequence length="143" mass="16719">MSKKSKLICLIFAVCIIGIVLYFLRFYMHWDVDNVNQSISHSEVYSNQDIDTAMNIVKREFRDEFKGCVLTDLWYNEDISISSSDEWAKQYNSDEAIILLSNFDVDSSGGDGSLDPNSTYTDWQWILVRDRENSKWTLKTWGY</sequence>
<evidence type="ECO:0008006" key="4">
    <source>
        <dbReference type="Google" id="ProtNLM"/>
    </source>
</evidence>
<keyword evidence="1" id="KW-1133">Transmembrane helix</keyword>
<keyword evidence="1" id="KW-0812">Transmembrane</keyword>
<organism evidence="2 3">
    <name type="scientific">Terrisporobacter mayombei</name>
    <dbReference type="NCBI Taxonomy" id="1541"/>
    <lineage>
        <taxon>Bacteria</taxon>
        <taxon>Bacillati</taxon>
        <taxon>Bacillota</taxon>
        <taxon>Clostridia</taxon>
        <taxon>Peptostreptococcales</taxon>
        <taxon>Peptostreptococcaceae</taxon>
        <taxon>Terrisporobacter</taxon>
    </lineage>
</organism>
<name>A0ABY9PY89_9FIRM</name>